<keyword evidence="3" id="KW-1185">Reference proteome</keyword>
<accession>A0A8H4YVU9</accession>
<protein>
    <submittedName>
        <fullName evidence="2">Uncharacterized protein</fullName>
    </submittedName>
</protein>
<evidence type="ECO:0000256" key="1">
    <source>
        <dbReference type="SAM" id="SignalP"/>
    </source>
</evidence>
<comment type="caution">
    <text evidence="2">The sequence shown here is derived from an EMBL/GenBank/DDBJ whole genome shotgun (WGS) entry which is preliminary data.</text>
</comment>
<reference evidence="2 3" key="1">
    <citation type="journal article" date="2020" name="BMC Genomics">
        <title>Correction to: Identification and distribution of gene clusters required for synthesis of sphingolipid metabolism inhibitors in diverse species of the filamentous fungus Fusarium.</title>
        <authorList>
            <person name="Kim H.S."/>
            <person name="Lohmar J.M."/>
            <person name="Busman M."/>
            <person name="Brown D.W."/>
            <person name="Naumann T.A."/>
            <person name="Divon H.H."/>
            <person name="Lysoe E."/>
            <person name="Uhlig S."/>
            <person name="Proctor R.H."/>
        </authorList>
    </citation>
    <scope>NUCLEOTIDE SEQUENCE [LARGE SCALE GENOMIC DNA]</scope>
    <source>
        <strain evidence="2 3">NRRL 25214</strain>
    </source>
</reference>
<organism evidence="2 3">
    <name type="scientific">Fusarium anthophilum</name>
    <dbReference type="NCBI Taxonomy" id="48485"/>
    <lineage>
        <taxon>Eukaryota</taxon>
        <taxon>Fungi</taxon>
        <taxon>Dikarya</taxon>
        <taxon>Ascomycota</taxon>
        <taxon>Pezizomycotina</taxon>
        <taxon>Sordariomycetes</taxon>
        <taxon>Hypocreomycetidae</taxon>
        <taxon>Hypocreales</taxon>
        <taxon>Nectriaceae</taxon>
        <taxon>Fusarium</taxon>
        <taxon>Fusarium fujikuroi species complex</taxon>
    </lineage>
</organism>
<evidence type="ECO:0000313" key="3">
    <source>
        <dbReference type="Proteomes" id="UP000573603"/>
    </source>
</evidence>
<keyword evidence="1" id="KW-0732">Signal</keyword>
<feature type="chain" id="PRO_5034196115" evidence="1">
    <location>
        <begin position="23"/>
        <end position="207"/>
    </location>
</feature>
<sequence>MFSPQTILSALAIASMAISAQAIPTSDSTQELAAALGVTIADIEVLETTTDTSKINAKIWTNPLGLGQVDISAWDDEIKKNFLDEIKDSIKEAYENAPKHVKRITGSQSPAARAQVQSAVANARAQRDSSNRRKILQCNSGTQKACTLCASICSAAWVSGSAICGGAALGAEAASAGTLTPAVALTLGGCLGLATSAYAACIVKCVG</sequence>
<evidence type="ECO:0000313" key="2">
    <source>
        <dbReference type="EMBL" id="KAF5235498.1"/>
    </source>
</evidence>
<dbReference type="Proteomes" id="UP000573603">
    <property type="component" value="Unassembled WGS sequence"/>
</dbReference>
<dbReference type="AlphaFoldDB" id="A0A8H4YVU9"/>
<gene>
    <name evidence="2" type="ORF">FANTH_11690</name>
</gene>
<name>A0A8H4YVU9_9HYPO</name>
<dbReference type="EMBL" id="JABEVY010000350">
    <property type="protein sequence ID" value="KAF5235498.1"/>
    <property type="molecule type" value="Genomic_DNA"/>
</dbReference>
<feature type="signal peptide" evidence="1">
    <location>
        <begin position="1"/>
        <end position="22"/>
    </location>
</feature>
<proteinExistence type="predicted"/>